<evidence type="ECO:0000313" key="1">
    <source>
        <dbReference type="EMBL" id="TXL65873.1"/>
    </source>
</evidence>
<dbReference type="AlphaFoldDB" id="A0A5C8NY20"/>
<accession>A0A5C8NY20</accession>
<sequence>MRKKITILGNPPCKTDDNLYKYIHKSIPVIMRIKKGIDISLLKRYTNKIQLIYHPIWLVKLLIIADRKPLPPKKSNTNIFIDAISGYRGLLNNIPLTTTEINKSTKCIDPFINEENNLEKYIQDVQNSQINRSYMLKKPKYKTIEYFLTHLPLWKVEINGSKIQRDIFLNANTGESEQYMASQWNSKKWLLSSN</sequence>
<dbReference type="Proteomes" id="UP000321574">
    <property type="component" value="Unassembled WGS sequence"/>
</dbReference>
<proteinExistence type="predicted"/>
<dbReference type="EMBL" id="VDUW01000003">
    <property type="protein sequence ID" value="TXL65873.1"/>
    <property type="molecule type" value="Genomic_DNA"/>
</dbReference>
<comment type="caution">
    <text evidence="1">The sequence shown here is derived from an EMBL/GenBank/DDBJ whole genome shotgun (WGS) entry which is preliminary data.</text>
</comment>
<organism evidence="1 2">
    <name type="scientific">Cerasibacillus terrae</name>
    <dbReference type="NCBI Taxonomy" id="2498845"/>
    <lineage>
        <taxon>Bacteria</taxon>
        <taxon>Bacillati</taxon>
        <taxon>Bacillota</taxon>
        <taxon>Bacilli</taxon>
        <taxon>Bacillales</taxon>
        <taxon>Bacillaceae</taxon>
        <taxon>Cerasibacillus</taxon>
    </lineage>
</organism>
<dbReference type="RefSeq" id="WP_147666543.1">
    <property type="nucleotide sequence ID" value="NZ_VDUW01000003.1"/>
</dbReference>
<protein>
    <submittedName>
        <fullName evidence="1">Uncharacterized protein</fullName>
    </submittedName>
</protein>
<reference evidence="1 2" key="1">
    <citation type="submission" date="2019-06" db="EMBL/GenBank/DDBJ databases">
        <title>Cerasibacillus sp. nov., isolated from maize field.</title>
        <authorList>
            <person name="Lin S.-Y."/>
            <person name="Tsai C.-F."/>
            <person name="Young C.-C."/>
        </authorList>
    </citation>
    <scope>NUCLEOTIDE SEQUENCE [LARGE SCALE GENOMIC DNA]</scope>
    <source>
        <strain evidence="1 2">CC-CFT480</strain>
    </source>
</reference>
<gene>
    <name evidence="1" type="ORF">FHP05_07080</name>
</gene>
<dbReference type="OrthoDB" id="2964766at2"/>
<name>A0A5C8NY20_9BACI</name>
<evidence type="ECO:0000313" key="2">
    <source>
        <dbReference type="Proteomes" id="UP000321574"/>
    </source>
</evidence>
<keyword evidence="2" id="KW-1185">Reference proteome</keyword>